<dbReference type="EMBL" id="FZNR01000004">
    <property type="protein sequence ID" value="SNR70051.1"/>
    <property type="molecule type" value="Genomic_DNA"/>
</dbReference>
<sequence>MPDSRLVVANEKTHDGWGTVPRVEAGCEPADVAASYGSANLSIQRSHGARG</sequence>
<protein>
    <submittedName>
        <fullName evidence="1">Uncharacterized protein</fullName>
    </submittedName>
</protein>
<evidence type="ECO:0000313" key="2">
    <source>
        <dbReference type="Proteomes" id="UP000198415"/>
    </source>
</evidence>
<gene>
    <name evidence="1" type="ORF">SAMN06264365_104528</name>
</gene>
<name>A0A238YH44_9ACTN</name>
<keyword evidence="2" id="KW-1185">Reference proteome</keyword>
<proteinExistence type="predicted"/>
<reference evidence="1 2" key="1">
    <citation type="submission" date="2017-06" db="EMBL/GenBank/DDBJ databases">
        <authorList>
            <person name="Kim H.J."/>
            <person name="Triplett B.A."/>
        </authorList>
    </citation>
    <scope>NUCLEOTIDE SEQUENCE [LARGE SCALE GENOMIC DNA]</scope>
    <source>
        <strain evidence="1 2">DSM 43151</strain>
    </source>
</reference>
<dbReference type="Proteomes" id="UP000198415">
    <property type="component" value="Unassembled WGS sequence"/>
</dbReference>
<evidence type="ECO:0000313" key="1">
    <source>
        <dbReference type="EMBL" id="SNR70051.1"/>
    </source>
</evidence>
<organism evidence="1 2">
    <name type="scientific">Actinoplanes regularis</name>
    <dbReference type="NCBI Taxonomy" id="52697"/>
    <lineage>
        <taxon>Bacteria</taxon>
        <taxon>Bacillati</taxon>
        <taxon>Actinomycetota</taxon>
        <taxon>Actinomycetes</taxon>
        <taxon>Micromonosporales</taxon>
        <taxon>Micromonosporaceae</taxon>
        <taxon>Actinoplanes</taxon>
    </lineage>
</organism>
<dbReference type="AlphaFoldDB" id="A0A238YH44"/>
<accession>A0A238YH44</accession>